<dbReference type="GO" id="GO:0005737">
    <property type="term" value="C:cytoplasm"/>
    <property type="evidence" value="ECO:0007669"/>
    <property type="project" value="TreeGrafter"/>
</dbReference>
<dbReference type="SUPFAM" id="SSF57850">
    <property type="entry name" value="RING/U-box"/>
    <property type="match status" value="1"/>
</dbReference>
<dbReference type="Proteomes" id="UP000012174">
    <property type="component" value="Unassembled WGS sequence"/>
</dbReference>
<feature type="domain" description="RING-type" evidence="6">
    <location>
        <begin position="108"/>
        <end position="153"/>
    </location>
</feature>
<dbReference type="GO" id="GO:0008270">
    <property type="term" value="F:zinc ion binding"/>
    <property type="evidence" value="ECO:0007669"/>
    <property type="project" value="UniProtKB-KW"/>
</dbReference>
<evidence type="ECO:0000256" key="4">
    <source>
        <dbReference type="PROSITE-ProRule" id="PRU00175"/>
    </source>
</evidence>
<dbReference type="EMBL" id="KB705854">
    <property type="protein sequence ID" value="EMR70484.1"/>
    <property type="molecule type" value="Genomic_DNA"/>
</dbReference>
<evidence type="ECO:0000256" key="2">
    <source>
        <dbReference type="ARBA" id="ARBA00022771"/>
    </source>
</evidence>
<dbReference type="PANTHER" id="PTHR15710:SF243">
    <property type="entry name" value="E3 UBIQUITIN-PROTEIN LIGASE PRAJA-2 ISOFORM X1"/>
    <property type="match status" value="1"/>
</dbReference>
<sequence length="182" mass="20436">MSSFTSHLHQISTTNDEHDQDHPHDHLGPTPVDTAGLYHLVQDQMASLMTTAPTDANRSFLESLIRALETDIDAPPTRIPGVTQEYLDGLDRVPRKALRDNKDKDDSCPICAEKYLDDPYPLVVELPCGGRHRFDLECVGPWLQSKGTCPMCRHDLTKKKVVEVPKVDDEEEEQDDVDGLYG</sequence>
<dbReference type="InterPro" id="IPR013083">
    <property type="entry name" value="Znf_RING/FYVE/PHD"/>
</dbReference>
<keyword evidence="3" id="KW-0862">Zinc</keyword>
<name>M7SV67_EUTLA</name>
<evidence type="ECO:0000313" key="8">
    <source>
        <dbReference type="Proteomes" id="UP000012174"/>
    </source>
</evidence>
<evidence type="ECO:0000256" key="1">
    <source>
        <dbReference type="ARBA" id="ARBA00022723"/>
    </source>
</evidence>
<evidence type="ECO:0000313" key="7">
    <source>
        <dbReference type="EMBL" id="EMR70484.1"/>
    </source>
</evidence>
<dbReference type="STRING" id="1287681.M7SV67"/>
<dbReference type="OMA" id="CDMLDRV"/>
<dbReference type="PANTHER" id="PTHR15710">
    <property type="entry name" value="E3 UBIQUITIN-PROTEIN LIGASE PRAJA"/>
    <property type="match status" value="1"/>
</dbReference>
<dbReference type="KEGG" id="ela:UCREL1_2471"/>
<dbReference type="Gene3D" id="3.30.40.10">
    <property type="entry name" value="Zinc/RING finger domain, C3HC4 (zinc finger)"/>
    <property type="match status" value="1"/>
</dbReference>
<keyword evidence="8" id="KW-1185">Reference proteome</keyword>
<protein>
    <submittedName>
        <fullName evidence="7">Putative ring finger-like protein</fullName>
    </submittedName>
</protein>
<feature type="compositionally biased region" description="Polar residues" evidence="5">
    <location>
        <begin position="1"/>
        <end position="14"/>
    </location>
</feature>
<evidence type="ECO:0000256" key="3">
    <source>
        <dbReference type="ARBA" id="ARBA00022833"/>
    </source>
</evidence>
<evidence type="ECO:0000256" key="5">
    <source>
        <dbReference type="SAM" id="MobiDB-lite"/>
    </source>
</evidence>
<keyword evidence="2 4" id="KW-0863">Zinc-finger</keyword>
<proteinExistence type="predicted"/>
<dbReference type="eggNOG" id="KOG0800">
    <property type="taxonomic scope" value="Eukaryota"/>
</dbReference>
<organism evidence="7 8">
    <name type="scientific">Eutypa lata (strain UCR-EL1)</name>
    <name type="common">Grapevine dieback disease fungus</name>
    <name type="synonym">Eutypa armeniacae</name>
    <dbReference type="NCBI Taxonomy" id="1287681"/>
    <lineage>
        <taxon>Eukaryota</taxon>
        <taxon>Fungi</taxon>
        <taxon>Dikarya</taxon>
        <taxon>Ascomycota</taxon>
        <taxon>Pezizomycotina</taxon>
        <taxon>Sordariomycetes</taxon>
        <taxon>Xylariomycetidae</taxon>
        <taxon>Xylariales</taxon>
        <taxon>Diatrypaceae</taxon>
        <taxon>Eutypa</taxon>
    </lineage>
</organism>
<feature type="compositionally biased region" description="Basic and acidic residues" evidence="5">
    <location>
        <begin position="15"/>
        <end position="27"/>
    </location>
</feature>
<reference evidence="8" key="1">
    <citation type="journal article" date="2013" name="Genome Announc.">
        <title>Draft genome sequence of the grapevine dieback fungus Eutypa lata UCR-EL1.</title>
        <authorList>
            <person name="Blanco-Ulate B."/>
            <person name="Rolshausen P.E."/>
            <person name="Cantu D."/>
        </authorList>
    </citation>
    <scope>NUCLEOTIDE SEQUENCE [LARGE SCALE GENOMIC DNA]</scope>
    <source>
        <strain evidence="8">UCR-EL1</strain>
    </source>
</reference>
<dbReference type="InterPro" id="IPR001841">
    <property type="entry name" value="Znf_RING"/>
</dbReference>
<dbReference type="Pfam" id="PF13639">
    <property type="entry name" value="zf-RING_2"/>
    <property type="match status" value="1"/>
</dbReference>
<dbReference type="GO" id="GO:0061630">
    <property type="term" value="F:ubiquitin protein ligase activity"/>
    <property type="evidence" value="ECO:0007669"/>
    <property type="project" value="TreeGrafter"/>
</dbReference>
<evidence type="ECO:0000259" key="6">
    <source>
        <dbReference type="PROSITE" id="PS50089"/>
    </source>
</evidence>
<dbReference type="PROSITE" id="PS50089">
    <property type="entry name" value="ZF_RING_2"/>
    <property type="match status" value="1"/>
</dbReference>
<dbReference type="HOGENOM" id="CLU_076142_0_0_1"/>
<accession>M7SV67</accession>
<feature type="region of interest" description="Disordered" evidence="5">
    <location>
        <begin position="1"/>
        <end position="34"/>
    </location>
</feature>
<dbReference type="SMART" id="SM00184">
    <property type="entry name" value="RING"/>
    <property type="match status" value="1"/>
</dbReference>
<dbReference type="AlphaFoldDB" id="M7SV67"/>
<keyword evidence="1" id="KW-0479">Metal-binding</keyword>
<gene>
    <name evidence="7" type="ORF">UCREL1_2471</name>
</gene>
<dbReference type="GO" id="GO:0016567">
    <property type="term" value="P:protein ubiquitination"/>
    <property type="evidence" value="ECO:0007669"/>
    <property type="project" value="TreeGrafter"/>
</dbReference>
<dbReference type="OrthoDB" id="8062037at2759"/>